<accession>A0A1W1HEQ8</accession>
<keyword evidence="3" id="KW-1185">Reference proteome</keyword>
<organism evidence="2 3">
    <name type="scientific">Desulfamplus magnetovallimortis</name>
    <dbReference type="NCBI Taxonomy" id="1246637"/>
    <lineage>
        <taxon>Bacteria</taxon>
        <taxon>Pseudomonadati</taxon>
        <taxon>Thermodesulfobacteriota</taxon>
        <taxon>Desulfobacteria</taxon>
        <taxon>Desulfobacterales</taxon>
        <taxon>Desulfobacteraceae</taxon>
        <taxon>Desulfamplus</taxon>
    </lineage>
</organism>
<keyword evidence="1" id="KW-0812">Transmembrane</keyword>
<name>A0A1W1HEQ8_9BACT</name>
<dbReference type="NCBIfam" id="TIGR04372">
    <property type="entry name" value="glycosyl_04372"/>
    <property type="match status" value="1"/>
</dbReference>
<proteinExistence type="predicted"/>
<gene>
    <name evidence="2" type="ORF">MTBBW1_2520014</name>
</gene>
<evidence type="ECO:0000256" key="1">
    <source>
        <dbReference type="SAM" id="Phobius"/>
    </source>
</evidence>
<dbReference type="InterPro" id="IPR030808">
    <property type="entry name" value="Glycosyl_04372"/>
</dbReference>
<protein>
    <submittedName>
        <fullName evidence="2">Uncharacterized protein</fullName>
    </submittedName>
</protein>
<evidence type="ECO:0000313" key="3">
    <source>
        <dbReference type="Proteomes" id="UP000191931"/>
    </source>
</evidence>
<dbReference type="AlphaFoldDB" id="A0A1W1HEQ8"/>
<dbReference type="OrthoDB" id="5442509at2"/>
<sequence length="388" mass="46381">MKFFKFTYLLSKLNQKLQYCFYNIAGYLIYFLLYIVQIFKKVIVIQMWTNRIGHLANDTNNFLQTINHNYNKPFIVGIREKQIANNQLLKIYSKYIHIVHPIFKKIIDNSVLKESEFYFGHIHQYTFSKEYNFSSIKINYSFNKKEYHYGKKQLIKMGIDSWFVCFHARDPYFLKNQLPGMDFSYHDYRDFDVNDMIPAMEYITRQGGYAIRMGSHTEKLLNSDNPKIIDYANKFRCDFMDIWLLANCKFYIGSDSGIGAVPLMFNKPAGFINMSQIKDILPEPNCLVIPKLRNKNGRILCLDEMLMHNFYFSHEWKENGIQLINNSPEDILDLTKEIYTYYNNGKICIEKFISKKAQDAFFNTKYKKQIYFGWYFGDKFFNKIFYLT</sequence>
<reference evidence="2 3" key="1">
    <citation type="submission" date="2017-03" db="EMBL/GenBank/DDBJ databases">
        <authorList>
            <person name="Afonso C.L."/>
            <person name="Miller P.J."/>
            <person name="Scott M.A."/>
            <person name="Spackman E."/>
            <person name="Goraichik I."/>
            <person name="Dimitrov K.M."/>
            <person name="Suarez D.L."/>
            <person name="Swayne D.E."/>
        </authorList>
    </citation>
    <scope>NUCLEOTIDE SEQUENCE [LARGE SCALE GENOMIC DNA]</scope>
    <source>
        <strain evidence="2">PRJEB14757</strain>
    </source>
</reference>
<keyword evidence="1" id="KW-0472">Membrane</keyword>
<feature type="transmembrane region" description="Helical" evidence="1">
    <location>
        <begin position="20"/>
        <end position="39"/>
    </location>
</feature>
<evidence type="ECO:0000313" key="2">
    <source>
        <dbReference type="EMBL" id="SLM30913.1"/>
    </source>
</evidence>
<dbReference type="EMBL" id="FWEV01000171">
    <property type="protein sequence ID" value="SLM30913.1"/>
    <property type="molecule type" value="Genomic_DNA"/>
</dbReference>
<dbReference type="RefSeq" id="WP_080809549.1">
    <property type="nucleotide sequence ID" value="NZ_LT828568.1"/>
</dbReference>
<dbReference type="Proteomes" id="UP000191931">
    <property type="component" value="Unassembled WGS sequence"/>
</dbReference>
<keyword evidence="1" id="KW-1133">Transmembrane helix</keyword>
<dbReference type="STRING" id="1246637.MTBBW1_2520014"/>